<dbReference type="GO" id="GO:0005737">
    <property type="term" value="C:cytoplasm"/>
    <property type="evidence" value="ECO:0007669"/>
    <property type="project" value="TreeGrafter"/>
</dbReference>
<dbReference type="SUPFAM" id="SSF56112">
    <property type="entry name" value="Protein kinase-like (PK-like)"/>
    <property type="match status" value="1"/>
</dbReference>
<dbReference type="GO" id="GO:0035612">
    <property type="term" value="F:AP-2 adaptor complex binding"/>
    <property type="evidence" value="ECO:0007669"/>
    <property type="project" value="TreeGrafter"/>
</dbReference>
<evidence type="ECO:0000313" key="3">
    <source>
        <dbReference type="Proteomes" id="UP000887565"/>
    </source>
</evidence>
<dbReference type="GO" id="GO:0004674">
    <property type="term" value="F:protein serine/threonine kinase activity"/>
    <property type="evidence" value="ECO:0007669"/>
    <property type="project" value="TreeGrafter"/>
</dbReference>
<evidence type="ECO:0000256" key="1">
    <source>
        <dbReference type="ARBA" id="ARBA00022741"/>
    </source>
</evidence>
<dbReference type="GO" id="GO:0045747">
    <property type="term" value="P:positive regulation of Notch signaling pathway"/>
    <property type="evidence" value="ECO:0007669"/>
    <property type="project" value="TreeGrafter"/>
</dbReference>
<protein>
    <submittedName>
        <fullName evidence="4">Protein kinase domain-containing protein</fullName>
    </submittedName>
</protein>
<evidence type="ECO:0000313" key="4">
    <source>
        <dbReference type="WBParaSite" id="nRc.2.0.1.t23142-RA"/>
    </source>
</evidence>
<proteinExistence type="predicted"/>
<dbReference type="PANTHER" id="PTHR22967:SF105">
    <property type="entry name" value="CYCLIN-G-ASSOCIATED KINASE"/>
    <property type="match status" value="1"/>
</dbReference>
<dbReference type="PROSITE" id="PS50011">
    <property type="entry name" value="PROTEIN_KINASE_DOM"/>
    <property type="match status" value="1"/>
</dbReference>
<dbReference type="GO" id="GO:2000369">
    <property type="term" value="P:regulation of clathrin-dependent endocytosis"/>
    <property type="evidence" value="ECO:0007669"/>
    <property type="project" value="TreeGrafter"/>
</dbReference>
<dbReference type="InterPro" id="IPR011009">
    <property type="entry name" value="Kinase-like_dom_sf"/>
</dbReference>
<accession>A0A915JAG3</accession>
<evidence type="ECO:0000259" key="2">
    <source>
        <dbReference type="PROSITE" id="PS50011"/>
    </source>
</evidence>
<sequence>MTELFRSALNYISSSQNQSGSQSSEFVGQIIELGHLRLNIRRVLAEGGFAFIFLAADQKGIEYALKRLLVADKEGNDAVIREINFLKQLSGHPNVVCCIQAASVGKDEYNMGRNEYLILMEYCKNGPLVEILRGLAEPLSCEQITKIFYQTCRAVLHMHSQKPPIIHFDLKTIKLCDFSSATCNTFSPDHSWSAQQRGIVEEELARRTTPMYRAPEMLDLYQNLPINEKVDIWALGCVLYYLCYLQHPFEDSAKLRIINAKYTLPSNGSRYSVFHDLILVTIHQRSPLLWCGLYL</sequence>
<dbReference type="GO" id="GO:0005524">
    <property type="term" value="F:ATP binding"/>
    <property type="evidence" value="ECO:0007669"/>
    <property type="project" value="InterPro"/>
</dbReference>
<dbReference type="Proteomes" id="UP000887565">
    <property type="component" value="Unplaced"/>
</dbReference>
<name>A0A915JAG3_ROMCU</name>
<dbReference type="Gene3D" id="1.10.510.10">
    <property type="entry name" value="Transferase(Phosphotransferase) domain 1"/>
    <property type="match status" value="1"/>
</dbReference>
<dbReference type="Pfam" id="PF00069">
    <property type="entry name" value="Pkinase"/>
    <property type="match status" value="1"/>
</dbReference>
<feature type="domain" description="Protein kinase" evidence="2">
    <location>
        <begin position="38"/>
        <end position="295"/>
    </location>
</feature>
<organism evidence="3 4">
    <name type="scientific">Romanomermis culicivorax</name>
    <name type="common">Nematode worm</name>
    <dbReference type="NCBI Taxonomy" id="13658"/>
    <lineage>
        <taxon>Eukaryota</taxon>
        <taxon>Metazoa</taxon>
        <taxon>Ecdysozoa</taxon>
        <taxon>Nematoda</taxon>
        <taxon>Enoplea</taxon>
        <taxon>Dorylaimia</taxon>
        <taxon>Mermithida</taxon>
        <taxon>Mermithoidea</taxon>
        <taxon>Mermithidae</taxon>
        <taxon>Romanomermis</taxon>
    </lineage>
</organism>
<dbReference type="AlphaFoldDB" id="A0A915JAG3"/>
<dbReference type="WBParaSite" id="nRc.2.0.1.t23142-RA">
    <property type="protein sequence ID" value="nRc.2.0.1.t23142-RA"/>
    <property type="gene ID" value="nRc.2.0.1.g23142"/>
</dbReference>
<reference evidence="4" key="1">
    <citation type="submission" date="2022-11" db="UniProtKB">
        <authorList>
            <consortium name="WormBaseParasite"/>
        </authorList>
    </citation>
    <scope>IDENTIFICATION</scope>
</reference>
<dbReference type="PANTHER" id="PTHR22967">
    <property type="entry name" value="SERINE/THREONINE PROTEIN KINASE"/>
    <property type="match status" value="1"/>
</dbReference>
<dbReference type="OMA" id="PLPEMWV"/>
<keyword evidence="1" id="KW-0547">Nucleotide-binding</keyword>
<keyword evidence="3" id="KW-1185">Reference proteome</keyword>
<dbReference type="InterPro" id="IPR000719">
    <property type="entry name" value="Prot_kinase_dom"/>
</dbReference>